<reference evidence="7" key="2">
    <citation type="submission" date="2015-01" db="EMBL/GenBank/DDBJ databases">
        <title>Evolutionary Origins and Diversification of the Mycorrhizal Mutualists.</title>
        <authorList>
            <consortium name="DOE Joint Genome Institute"/>
            <consortium name="Mycorrhizal Genomics Consortium"/>
            <person name="Kohler A."/>
            <person name="Kuo A."/>
            <person name="Nagy L.G."/>
            <person name="Floudas D."/>
            <person name="Copeland A."/>
            <person name="Barry K.W."/>
            <person name="Cichocki N."/>
            <person name="Veneault-Fourrey C."/>
            <person name="LaButti K."/>
            <person name="Lindquist E.A."/>
            <person name="Lipzen A."/>
            <person name="Lundell T."/>
            <person name="Morin E."/>
            <person name="Murat C."/>
            <person name="Riley R."/>
            <person name="Ohm R."/>
            <person name="Sun H."/>
            <person name="Tunlid A."/>
            <person name="Henrissat B."/>
            <person name="Grigoriev I.V."/>
            <person name="Hibbett D.S."/>
            <person name="Martin F."/>
        </authorList>
    </citation>
    <scope>NUCLEOTIDE SEQUENCE [LARGE SCALE GENOMIC DNA]</scope>
    <source>
        <strain evidence="7">F 1598</strain>
    </source>
</reference>
<dbReference type="InterPro" id="IPR036388">
    <property type="entry name" value="WH-like_DNA-bd_sf"/>
</dbReference>
<dbReference type="InterPro" id="IPR036390">
    <property type="entry name" value="WH_DNA-bd_sf"/>
</dbReference>
<dbReference type="Pfam" id="PF08100">
    <property type="entry name" value="Dimerisation"/>
    <property type="match status" value="1"/>
</dbReference>
<dbReference type="HOGENOM" id="CLU_005533_0_3_1"/>
<dbReference type="GO" id="GO:0032259">
    <property type="term" value="P:methylation"/>
    <property type="evidence" value="ECO:0007669"/>
    <property type="project" value="UniProtKB-KW"/>
</dbReference>
<protein>
    <submittedName>
        <fullName evidence="6">Uncharacterized protein</fullName>
    </submittedName>
</protein>
<keyword evidence="1" id="KW-0489">Methyltransferase</keyword>
<dbReference type="Gene3D" id="1.10.10.10">
    <property type="entry name" value="Winged helix-like DNA-binding domain superfamily/Winged helix DNA-binding domain"/>
    <property type="match status" value="1"/>
</dbReference>
<dbReference type="Gene3D" id="3.40.50.150">
    <property type="entry name" value="Vaccinia Virus protein VP39"/>
    <property type="match status" value="1"/>
</dbReference>
<dbReference type="InterPro" id="IPR012967">
    <property type="entry name" value="COMT_dimerisation"/>
</dbReference>
<dbReference type="InterPro" id="IPR001077">
    <property type="entry name" value="COMT_C"/>
</dbReference>
<evidence type="ECO:0000256" key="1">
    <source>
        <dbReference type="ARBA" id="ARBA00022603"/>
    </source>
</evidence>
<dbReference type="AlphaFoldDB" id="A0A0C3BV31"/>
<name>A0A0C3BV31_PILCF</name>
<proteinExistence type="predicted"/>
<dbReference type="OrthoDB" id="2410195at2759"/>
<evidence type="ECO:0000259" key="4">
    <source>
        <dbReference type="Pfam" id="PF00891"/>
    </source>
</evidence>
<evidence type="ECO:0000313" key="6">
    <source>
        <dbReference type="EMBL" id="KIM81172.1"/>
    </source>
</evidence>
<dbReference type="EMBL" id="KN833000">
    <property type="protein sequence ID" value="KIM81172.1"/>
    <property type="molecule type" value="Genomic_DNA"/>
</dbReference>
<dbReference type="Pfam" id="PF00891">
    <property type="entry name" value="Methyltransf_2"/>
    <property type="match status" value="1"/>
</dbReference>
<dbReference type="GO" id="GO:0008171">
    <property type="term" value="F:O-methyltransferase activity"/>
    <property type="evidence" value="ECO:0007669"/>
    <property type="project" value="InterPro"/>
</dbReference>
<dbReference type="SUPFAM" id="SSF46785">
    <property type="entry name" value="Winged helix' DNA-binding domain"/>
    <property type="match status" value="1"/>
</dbReference>
<keyword evidence="7" id="KW-1185">Reference proteome</keyword>
<gene>
    <name evidence="6" type="ORF">PILCRDRAFT_503748</name>
</gene>
<dbReference type="InterPro" id="IPR029063">
    <property type="entry name" value="SAM-dependent_MTases_sf"/>
</dbReference>
<keyword evidence="3" id="KW-0949">S-adenosyl-L-methionine</keyword>
<dbReference type="InterPro" id="IPR016461">
    <property type="entry name" value="COMT-like"/>
</dbReference>
<evidence type="ECO:0000256" key="3">
    <source>
        <dbReference type="ARBA" id="ARBA00022691"/>
    </source>
</evidence>
<dbReference type="SUPFAM" id="SSF53335">
    <property type="entry name" value="S-adenosyl-L-methionine-dependent methyltransferases"/>
    <property type="match status" value="1"/>
</dbReference>
<evidence type="ECO:0000259" key="5">
    <source>
        <dbReference type="Pfam" id="PF08100"/>
    </source>
</evidence>
<feature type="domain" description="O-methyltransferase dimerisation" evidence="5">
    <location>
        <begin position="76"/>
        <end position="151"/>
    </location>
</feature>
<dbReference type="PROSITE" id="PS51683">
    <property type="entry name" value="SAM_OMT_II"/>
    <property type="match status" value="1"/>
</dbReference>
<dbReference type="PANTHER" id="PTHR43712">
    <property type="entry name" value="PUTATIVE (AFU_ORTHOLOGUE AFUA_4G14580)-RELATED"/>
    <property type="match status" value="1"/>
</dbReference>
<dbReference type="GO" id="GO:0046983">
    <property type="term" value="F:protein dimerization activity"/>
    <property type="evidence" value="ECO:0007669"/>
    <property type="project" value="InterPro"/>
</dbReference>
<dbReference type="PANTHER" id="PTHR43712:SF2">
    <property type="entry name" value="O-METHYLTRANSFERASE CICE"/>
    <property type="match status" value="1"/>
</dbReference>
<accession>A0A0C3BV31</accession>
<feature type="domain" description="O-methyltransferase C-terminal" evidence="4">
    <location>
        <begin position="211"/>
        <end position="380"/>
    </location>
</feature>
<dbReference type="InParanoid" id="A0A0C3BV31"/>
<keyword evidence="2" id="KW-0808">Transferase</keyword>
<organism evidence="6 7">
    <name type="scientific">Piloderma croceum (strain F 1598)</name>
    <dbReference type="NCBI Taxonomy" id="765440"/>
    <lineage>
        <taxon>Eukaryota</taxon>
        <taxon>Fungi</taxon>
        <taxon>Dikarya</taxon>
        <taxon>Basidiomycota</taxon>
        <taxon>Agaricomycotina</taxon>
        <taxon>Agaricomycetes</taxon>
        <taxon>Agaricomycetidae</taxon>
        <taxon>Atheliales</taxon>
        <taxon>Atheliaceae</taxon>
        <taxon>Piloderma</taxon>
    </lineage>
</organism>
<evidence type="ECO:0000313" key="7">
    <source>
        <dbReference type="Proteomes" id="UP000054166"/>
    </source>
</evidence>
<evidence type="ECO:0000256" key="2">
    <source>
        <dbReference type="ARBA" id="ARBA00022679"/>
    </source>
</evidence>
<dbReference type="Proteomes" id="UP000054166">
    <property type="component" value="Unassembled WGS sequence"/>
</dbReference>
<sequence length="471" mass="51219">MTSQLSALSNILSSGIATIESAYAQNGATFPSLDEPFKPAPFAEDALLSQTIDHVISAAAQLIMTVKPPQRTLVESSLSFHLPASLQLAEEANLPEILREAGPGGLHIKDIGERCGFDPSKVGRVLRYLATNHVFREVSPDVFANNRVSSVMDTGKSVATLQADHMSKHDKTTGLAALVGHITDEAMKSGVFMAENVMDPKTGSSQELLDASFGRAHGRQSGHDFFEKPENAYRLRRFGAAMNGTRMSMSPGTTLNGYDWKSLKQDSLVVDVGGGVGSSVLELKGAFPHLRFVVQDRPKVIDDAAKFWENEDPEALKSGRVTLQAHDFFEPQPIKDADVFFLRFIMHDWADKYAKPILKQLRVSAQSSTKLILCDFLVPYAAYSNDLFSDIPGANVPSAPYPLLANLGTVSNQAVQLDLQILPKMMASANAQERTIGQFIGLAESTGWKLTSIGRSPKSLMCLIIFDPVPV</sequence>
<reference evidence="6 7" key="1">
    <citation type="submission" date="2014-04" db="EMBL/GenBank/DDBJ databases">
        <authorList>
            <consortium name="DOE Joint Genome Institute"/>
            <person name="Kuo A."/>
            <person name="Tarkka M."/>
            <person name="Buscot F."/>
            <person name="Kohler A."/>
            <person name="Nagy L.G."/>
            <person name="Floudas D."/>
            <person name="Copeland A."/>
            <person name="Barry K.W."/>
            <person name="Cichocki N."/>
            <person name="Veneault-Fourrey C."/>
            <person name="LaButti K."/>
            <person name="Lindquist E.A."/>
            <person name="Lipzen A."/>
            <person name="Lundell T."/>
            <person name="Morin E."/>
            <person name="Murat C."/>
            <person name="Sun H."/>
            <person name="Tunlid A."/>
            <person name="Henrissat B."/>
            <person name="Grigoriev I.V."/>
            <person name="Hibbett D.S."/>
            <person name="Martin F."/>
            <person name="Nordberg H.P."/>
            <person name="Cantor M.N."/>
            <person name="Hua S.X."/>
        </authorList>
    </citation>
    <scope>NUCLEOTIDE SEQUENCE [LARGE SCALE GENOMIC DNA]</scope>
    <source>
        <strain evidence="6 7">F 1598</strain>
    </source>
</reference>